<dbReference type="InterPro" id="IPR001173">
    <property type="entry name" value="Glyco_trans_2-like"/>
</dbReference>
<keyword evidence="4" id="KW-1185">Reference proteome</keyword>
<sequence length="256" mass="29779">MLFDKESDVTIVVTSCGRFELLKRTLASLEQFNTYPVKQVFITEDSGSELVKAAVPKHWLEHTVFIINNPKLGQLKSVDAAYSQVTTPWVFHCEDDWEFYRSGFIEDSMALLKEKPEALQVWLRSYYHDLRIHSPYVYLSELRVLDSIKYYEVLSSKEDWQGFSFNPGLRRLTDYLQYAPYAQYSGEKELSRLYAADNRPALILENDAVLHTGFGAHVEVSEEKIKKVQRKKREKIKNILFFIVGFVMAAVLKIFI</sequence>
<dbReference type="Pfam" id="PF00535">
    <property type="entry name" value="Glycos_transf_2"/>
    <property type="match status" value="1"/>
</dbReference>
<gene>
    <name evidence="3" type="ORF">AKN88_08870</name>
</gene>
<dbReference type="CDD" id="cd00761">
    <property type="entry name" value="Glyco_tranf_GTA_type"/>
    <property type="match status" value="1"/>
</dbReference>
<protein>
    <recommendedName>
        <fullName evidence="2">Glycosyltransferase 2-like domain-containing protein</fullName>
    </recommendedName>
</protein>
<feature type="transmembrane region" description="Helical" evidence="1">
    <location>
        <begin position="236"/>
        <end position="255"/>
    </location>
</feature>
<dbReference type="STRING" id="1697053.AKN87_11340"/>
<evidence type="ECO:0000313" key="3">
    <source>
        <dbReference type="EMBL" id="AKX60028.1"/>
    </source>
</evidence>
<evidence type="ECO:0000313" key="4">
    <source>
        <dbReference type="Proteomes" id="UP000063953"/>
    </source>
</evidence>
<accession>A0A0K1XFS0</accession>
<dbReference type="PATRIC" id="fig|1698449.3.peg.1783"/>
<reference evidence="3 4" key="1">
    <citation type="journal article" date="2015" name="Genome Announc.">
        <title>Genome Sequences of Oblitimonas alkaliphila gen. nov. sp. nov. (Proposed), a Novel Bacterium of the Pseudomonadaceae Family.</title>
        <authorList>
            <person name="Lauer A.C."/>
            <person name="Nicholson A.C."/>
            <person name="Humrighouse B.W."/>
            <person name="Emery B."/>
            <person name="Drobish A."/>
            <person name="Juieng P."/>
            <person name="Loparev V."/>
            <person name="McQuiston J.R."/>
        </authorList>
    </citation>
    <scope>NUCLEOTIDE SEQUENCE [LARGE SCALE GENOMIC DNA]</scope>
    <source>
        <strain evidence="3 4">E5571</strain>
    </source>
</reference>
<feature type="domain" description="Glycosyltransferase 2-like" evidence="2">
    <location>
        <begin position="10"/>
        <end position="136"/>
    </location>
</feature>
<dbReference type="SUPFAM" id="SSF53448">
    <property type="entry name" value="Nucleotide-diphospho-sugar transferases"/>
    <property type="match status" value="1"/>
</dbReference>
<dbReference type="AlphaFoldDB" id="A0A0K1XFS0"/>
<proteinExistence type="predicted"/>
<dbReference type="InterPro" id="IPR029044">
    <property type="entry name" value="Nucleotide-diphossugar_trans"/>
</dbReference>
<dbReference type="RefSeq" id="WP_053101269.1">
    <property type="nucleotide sequence ID" value="NZ_CP012365.1"/>
</dbReference>
<name>A0A0K1XFS0_9GAMM</name>
<keyword evidence="1" id="KW-0812">Transmembrane</keyword>
<evidence type="ECO:0000259" key="2">
    <source>
        <dbReference type="Pfam" id="PF00535"/>
    </source>
</evidence>
<evidence type="ECO:0000256" key="1">
    <source>
        <dbReference type="SAM" id="Phobius"/>
    </source>
</evidence>
<keyword evidence="1" id="KW-0472">Membrane</keyword>
<organism evidence="3 4">
    <name type="scientific">Thiopseudomonas alkaliphila</name>
    <dbReference type="NCBI Taxonomy" id="1697053"/>
    <lineage>
        <taxon>Bacteria</taxon>
        <taxon>Pseudomonadati</taxon>
        <taxon>Pseudomonadota</taxon>
        <taxon>Gammaproteobacteria</taxon>
        <taxon>Pseudomonadales</taxon>
        <taxon>Pseudomonadaceae</taxon>
        <taxon>Thiopseudomonas</taxon>
    </lineage>
</organism>
<dbReference type="Gene3D" id="3.90.550.10">
    <property type="entry name" value="Spore Coat Polysaccharide Biosynthesis Protein SpsA, Chain A"/>
    <property type="match status" value="1"/>
</dbReference>
<keyword evidence="1" id="KW-1133">Transmembrane helix</keyword>
<dbReference type="EMBL" id="CP012365">
    <property type="protein sequence ID" value="AKX60028.1"/>
    <property type="molecule type" value="Genomic_DNA"/>
</dbReference>
<dbReference type="Proteomes" id="UP000063953">
    <property type="component" value="Chromosome"/>
</dbReference>